<protein>
    <submittedName>
        <fullName evidence="2">Uncharacterized protein</fullName>
    </submittedName>
</protein>
<name>A0A5C3EUT0_9BASI</name>
<sequence>MKSAPSNARRQEPNVGKVPVGRAVSPPIRHLDAMTGSEAFAASHYSGSVLGQRDPVTILLRSRCPLLHRPAQLHVTAAPHRPGRGGGRCPYSVPPLARPRSAFHQNVRRHTGVSDGFRAGPLLVSLAS</sequence>
<feature type="region of interest" description="Disordered" evidence="1">
    <location>
        <begin position="77"/>
        <end position="97"/>
    </location>
</feature>
<accession>A0A5C3EUT0</accession>
<dbReference type="EMBL" id="OOIP01000001">
    <property type="protein sequence ID" value="SPO34889.1"/>
    <property type="molecule type" value="Genomic_DNA"/>
</dbReference>
<gene>
    <name evidence="2" type="ORF">PSFLO_00360</name>
</gene>
<evidence type="ECO:0000313" key="2">
    <source>
        <dbReference type="EMBL" id="SPO34889.1"/>
    </source>
</evidence>
<keyword evidence="3" id="KW-1185">Reference proteome</keyword>
<dbReference type="AlphaFoldDB" id="A0A5C3EUT0"/>
<dbReference type="Proteomes" id="UP000323386">
    <property type="component" value="Unassembled WGS sequence"/>
</dbReference>
<organism evidence="2 3">
    <name type="scientific">Pseudozyma flocculosa</name>
    <dbReference type="NCBI Taxonomy" id="84751"/>
    <lineage>
        <taxon>Eukaryota</taxon>
        <taxon>Fungi</taxon>
        <taxon>Dikarya</taxon>
        <taxon>Basidiomycota</taxon>
        <taxon>Ustilaginomycotina</taxon>
        <taxon>Ustilaginomycetes</taxon>
        <taxon>Ustilaginales</taxon>
        <taxon>Ustilaginaceae</taxon>
        <taxon>Pseudozyma</taxon>
    </lineage>
</organism>
<reference evidence="2 3" key="1">
    <citation type="submission" date="2018-03" db="EMBL/GenBank/DDBJ databases">
        <authorList>
            <person name="Guldener U."/>
        </authorList>
    </citation>
    <scope>NUCLEOTIDE SEQUENCE [LARGE SCALE GENOMIC DNA]</scope>
    <source>
        <strain evidence="2 3">DAOM196992</strain>
    </source>
</reference>
<evidence type="ECO:0000313" key="3">
    <source>
        <dbReference type="Proteomes" id="UP000323386"/>
    </source>
</evidence>
<proteinExistence type="predicted"/>
<feature type="region of interest" description="Disordered" evidence="1">
    <location>
        <begin position="1"/>
        <end position="23"/>
    </location>
</feature>
<evidence type="ECO:0000256" key="1">
    <source>
        <dbReference type="SAM" id="MobiDB-lite"/>
    </source>
</evidence>